<evidence type="ECO:0000313" key="3">
    <source>
        <dbReference type="EMBL" id="HGM97662.1"/>
    </source>
</evidence>
<reference evidence="3" key="1">
    <citation type="journal article" date="2020" name="mSystems">
        <title>Genome- and Community-Level Interaction Insights into Carbon Utilization and Element Cycling Functions of Hydrothermarchaeota in Hydrothermal Sediment.</title>
        <authorList>
            <person name="Zhou Z."/>
            <person name="Liu Y."/>
            <person name="Xu W."/>
            <person name="Pan J."/>
            <person name="Luo Z.H."/>
            <person name="Li M."/>
        </authorList>
    </citation>
    <scope>NUCLEOTIDE SEQUENCE [LARGE SCALE GENOMIC DNA]</scope>
    <source>
        <strain evidence="3">SpSt-626</strain>
    </source>
</reference>
<dbReference type="Pfam" id="PF01451">
    <property type="entry name" value="LMWPc"/>
    <property type="match status" value="1"/>
</dbReference>
<accession>A0A7V4ABL3</accession>
<protein>
    <submittedName>
        <fullName evidence="3">Arsenate reductase ArsC</fullName>
    </submittedName>
</protein>
<evidence type="ECO:0000259" key="2">
    <source>
        <dbReference type="SMART" id="SM00226"/>
    </source>
</evidence>
<name>A0A7V4ABL3_UNCW3</name>
<dbReference type="EMBL" id="DTAR01000107">
    <property type="protein sequence ID" value="HGM97662.1"/>
    <property type="molecule type" value="Genomic_DNA"/>
</dbReference>
<dbReference type="SUPFAM" id="SSF52788">
    <property type="entry name" value="Phosphotyrosine protein phosphatases I"/>
    <property type="match status" value="1"/>
</dbReference>
<dbReference type="InterPro" id="IPR036196">
    <property type="entry name" value="Ptyr_pPase_sf"/>
</dbReference>
<dbReference type="SMART" id="SM00226">
    <property type="entry name" value="LMWPc"/>
    <property type="match status" value="1"/>
</dbReference>
<sequence>MKKVLFLCMHNSARSQMAEGLLKKLCGKDYEVYSAGINPKGVNPYAIKVMAEIGIDISGYRSKSIEEFKDMEFDYVITVCDETKEVCPFFPNGKKYLHKAFIDPSGFEGEEKEKIEVFRRVRDEIKKWIEETFCKK</sequence>
<evidence type="ECO:0000256" key="1">
    <source>
        <dbReference type="ARBA" id="ARBA00022849"/>
    </source>
</evidence>
<dbReference type="Gene3D" id="3.40.50.2300">
    <property type="match status" value="1"/>
</dbReference>
<dbReference type="PANTHER" id="PTHR43428:SF1">
    <property type="entry name" value="ARSENATE REDUCTASE"/>
    <property type="match status" value="1"/>
</dbReference>
<organism evidence="3">
    <name type="scientific">candidate division WOR-3 bacterium</name>
    <dbReference type="NCBI Taxonomy" id="2052148"/>
    <lineage>
        <taxon>Bacteria</taxon>
        <taxon>Bacteria division WOR-3</taxon>
    </lineage>
</organism>
<proteinExistence type="predicted"/>
<feature type="domain" description="Phosphotyrosine protein phosphatase I" evidence="2">
    <location>
        <begin position="2"/>
        <end position="135"/>
    </location>
</feature>
<keyword evidence="1" id="KW-0059">Arsenical resistance</keyword>
<dbReference type="AlphaFoldDB" id="A0A7V4ABL3"/>
<dbReference type="GO" id="GO:0046685">
    <property type="term" value="P:response to arsenic-containing substance"/>
    <property type="evidence" value="ECO:0007669"/>
    <property type="project" value="UniProtKB-KW"/>
</dbReference>
<dbReference type="CDD" id="cd16345">
    <property type="entry name" value="LMWP_ArsC"/>
    <property type="match status" value="1"/>
</dbReference>
<comment type="caution">
    <text evidence="3">The sequence shown here is derived from an EMBL/GenBank/DDBJ whole genome shotgun (WGS) entry which is preliminary data.</text>
</comment>
<dbReference type="PANTHER" id="PTHR43428">
    <property type="entry name" value="ARSENATE REDUCTASE"/>
    <property type="match status" value="1"/>
</dbReference>
<gene>
    <name evidence="3" type="ORF">ENT96_01250</name>
</gene>
<dbReference type="InterPro" id="IPR023485">
    <property type="entry name" value="Ptyr_pPase"/>
</dbReference>